<dbReference type="Gene3D" id="3.30.565.10">
    <property type="entry name" value="Histidine kinase-like ATPase, C-terminal domain"/>
    <property type="match status" value="1"/>
</dbReference>
<dbReference type="PANTHER" id="PTHR45528:SF1">
    <property type="entry name" value="SENSOR HISTIDINE KINASE CPXA"/>
    <property type="match status" value="1"/>
</dbReference>
<dbReference type="InterPro" id="IPR003661">
    <property type="entry name" value="HisK_dim/P_dom"/>
</dbReference>
<keyword evidence="7 15" id="KW-0812">Transmembrane</keyword>
<feature type="domain" description="Histidine kinase" evidence="16">
    <location>
        <begin position="276"/>
        <end position="480"/>
    </location>
</feature>
<dbReference type="SMART" id="SM00388">
    <property type="entry name" value="HisKA"/>
    <property type="match status" value="1"/>
</dbReference>
<dbReference type="InterPro" id="IPR005467">
    <property type="entry name" value="His_kinase_dom"/>
</dbReference>
<evidence type="ECO:0000313" key="19">
    <source>
        <dbReference type="Proteomes" id="UP000824056"/>
    </source>
</evidence>
<name>A0A9D2FRE3_9FIRM</name>
<dbReference type="Proteomes" id="UP000824056">
    <property type="component" value="Unassembled WGS sequence"/>
</dbReference>
<evidence type="ECO:0000256" key="5">
    <source>
        <dbReference type="ARBA" id="ARBA00022553"/>
    </source>
</evidence>
<evidence type="ECO:0000313" key="18">
    <source>
        <dbReference type="EMBL" id="HIZ66073.1"/>
    </source>
</evidence>
<gene>
    <name evidence="18" type="ORF">H9809_09285</name>
</gene>
<evidence type="ECO:0000256" key="14">
    <source>
        <dbReference type="SAM" id="Coils"/>
    </source>
</evidence>
<dbReference type="FunFam" id="1.10.287.130:FF:000001">
    <property type="entry name" value="Two-component sensor histidine kinase"/>
    <property type="match status" value="1"/>
</dbReference>
<evidence type="ECO:0000256" key="15">
    <source>
        <dbReference type="SAM" id="Phobius"/>
    </source>
</evidence>
<comment type="catalytic activity">
    <reaction evidence="1">
        <text>ATP + protein L-histidine = ADP + protein N-phospho-L-histidine.</text>
        <dbReference type="EC" id="2.7.13.3"/>
    </reaction>
</comment>
<keyword evidence="10" id="KW-0067">ATP-binding</keyword>
<reference evidence="18" key="1">
    <citation type="journal article" date="2021" name="PeerJ">
        <title>Extensive microbial diversity within the chicken gut microbiome revealed by metagenomics and culture.</title>
        <authorList>
            <person name="Gilroy R."/>
            <person name="Ravi A."/>
            <person name="Getino M."/>
            <person name="Pursley I."/>
            <person name="Horton D.L."/>
            <person name="Alikhan N.F."/>
            <person name="Baker D."/>
            <person name="Gharbi K."/>
            <person name="Hall N."/>
            <person name="Watson M."/>
            <person name="Adriaenssens E.M."/>
            <person name="Foster-Nyarko E."/>
            <person name="Jarju S."/>
            <person name="Secka A."/>
            <person name="Antonio M."/>
            <person name="Oren A."/>
            <person name="Chaudhuri R.R."/>
            <person name="La Ragione R."/>
            <person name="Hildebrand F."/>
            <person name="Pallen M.J."/>
        </authorList>
    </citation>
    <scope>NUCLEOTIDE SEQUENCE</scope>
    <source>
        <strain evidence="18">1068</strain>
    </source>
</reference>
<keyword evidence="4" id="KW-1003">Cell membrane</keyword>
<evidence type="ECO:0000256" key="1">
    <source>
        <dbReference type="ARBA" id="ARBA00000085"/>
    </source>
</evidence>
<keyword evidence="6" id="KW-0808">Transferase</keyword>
<keyword evidence="14" id="KW-0175">Coiled coil</keyword>
<feature type="coiled-coil region" evidence="14">
    <location>
        <begin position="235"/>
        <end position="269"/>
    </location>
</feature>
<dbReference type="SMART" id="SM00387">
    <property type="entry name" value="HATPase_c"/>
    <property type="match status" value="1"/>
</dbReference>
<keyword evidence="9 18" id="KW-0418">Kinase</keyword>
<evidence type="ECO:0000259" key="17">
    <source>
        <dbReference type="PROSITE" id="PS50885"/>
    </source>
</evidence>
<reference evidence="18" key="2">
    <citation type="submission" date="2021-04" db="EMBL/GenBank/DDBJ databases">
        <authorList>
            <person name="Gilroy R."/>
        </authorList>
    </citation>
    <scope>NUCLEOTIDE SEQUENCE</scope>
    <source>
        <strain evidence="18">1068</strain>
    </source>
</reference>
<dbReference type="AlphaFoldDB" id="A0A9D2FRE3"/>
<keyword evidence="13 15" id="KW-0472">Membrane</keyword>
<protein>
    <recommendedName>
        <fullName evidence="3">histidine kinase</fullName>
        <ecNumber evidence="3">2.7.13.3</ecNumber>
    </recommendedName>
</protein>
<dbReference type="CDD" id="cd00082">
    <property type="entry name" value="HisKA"/>
    <property type="match status" value="1"/>
</dbReference>
<dbReference type="GO" id="GO:0000155">
    <property type="term" value="F:phosphorelay sensor kinase activity"/>
    <property type="evidence" value="ECO:0007669"/>
    <property type="project" value="InterPro"/>
</dbReference>
<evidence type="ECO:0000256" key="9">
    <source>
        <dbReference type="ARBA" id="ARBA00022777"/>
    </source>
</evidence>
<dbReference type="InterPro" id="IPR003660">
    <property type="entry name" value="HAMP_dom"/>
</dbReference>
<dbReference type="InterPro" id="IPR036890">
    <property type="entry name" value="HATPase_C_sf"/>
</dbReference>
<dbReference type="SUPFAM" id="SSF47384">
    <property type="entry name" value="Homodimeric domain of signal transducing histidine kinase"/>
    <property type="match status" value="1"/>
</dbReference>
<keyword evidence="12" id="KW-0902">Two-component regulatory system</keyword>
<dbReference type="EC" id="2.7.13.3" evidence="3"/>
<evidence type="ECO:0000256" key="3">
    <source>
        <dbReference type="ARBA" id="ARBA00012438"/>
    </source>
</evidence>
<dbReference type="InterPro" id="IPR050398">
    <property type="entry name" value="HssS/ArlS-like"/>
</dbReference>
<evidence type="ECO:0000256" key="13">
    <source>
        <dbReference type="ARBA" id="ARBA00023136"/>
    </source>
</evidence>
<evidence type="ECO:0000256" key="10">
    <source>
        <dbReference type="ARBA" id="ARBA00022840"/>
    </source>
</evidence>
<keyword evidence="8" id="KW-0547">Nucleotide-binding</keyword>
<dbReference type="Gene3D" id="6.10.340.10">
    <property type="match status" value="1"/>
</dbReference>
<dbReference type="EMBL" id="DXBG01000214">
    <property type="protein sequence ID" value="HIZ66073.1"/>
    <property type="molecule type" value="Genomic_DNA"/>
</dbReference>
<feature type="transmembrane region" description="Helical" evidence="15">
    <location>
        <begin position="174"/>
        <end position="193"/>
    </location>
</feature>
<dbReference type="PROSITE" id="PS50109">
    <property type="entry name" value="HIS_KIN"/>
    <property type="match status" value="1"/>
</dbReference>
<evidence type="ECO:0000256" key="12">
    <source>
        <dbReference type="ARBA" id="ARBA00023012"/>
    </source>
</evidence>
<evidence type="ECO:0000256" key="7">
    <source>
        <dbReference type="ARBA" id="ARBA00022692"/>
    </source>
</evidence>
<evidence type="ECO:0000256" key="2">
    <source>
        <dbReference type="ARBA" id="ARBA00004651"/>
    </source>
</evidence>
<dbReference type="PANTHER" id="PTHR45528">
    <property type="entry name" value="SENSOR HISTIDINE KINASE CPXA"/>
    <property type="match status" value="1"/>
</dbReference>
<feature type="domain" description="HAMP" evidence="17">
    <location>
        <begin position="195"/>
        <end position="247"/>
    </location>
</feature>
<dbReference type="Pfam" id="PF02518">
    <property type="entry name" value="HATPase_c"/>
    <property type="match status" value="1"/>
</dbReference>
<dbReference type="Gene3D" id="1.10.287.130">
    <property type="match status" value="1"/>
</dbReference>
<comment type="subcellular location">
    <subcellularLocation>
        <location evidence="2">Cell membrane</location>
        <topology evidence="2">Multi-pass membrane protein</topology>
    </subcellularLocation>
</comment>
<proteinExistence type="predicted"/>
<evidence type="ECO:0000256" key="11">
    <source>
        <dbReference type="ARBA" id="ARBA00022989"/>
    </source>
</evidence>
<accession>A0A9D2FRE3</accession>
<keyword evidence="5" id="KW-0597">Phosphoprotein</keyword>
<dbReference type="InterPro" id="IPR036097">
    <property type="entry name" value="HisK_dim/P_sf"/>
</dbReference>
<evidence type="ECO:0000256" key="8">
    <source>
        <dbReference type="ARBA" id="ARBA00022741"/>
    </source>
</evidence>
<dbReference type="GO" id="GO:0005524">
    <property type="term" value="F:ATP binding"/>
    <property type="evidence" value="ECO:0007669"/>
    <property type="project" value="UniProtKB-KW"/>
</dbReference>
<sequence length="495" mass="56663">MKKSIRVRLAVTFIGVMFLSLAAMLLVNTFFLEKIYTTNKENSLKEVYKTINSVGDYSFLNTREFVDYLAAHNLSLVIVDYRTSKPLYSFAKDVDAMYSLYSMYEFLQMGQLGNFEGEHEILETTDSYILEKRTGDKQSSDAINMFGRLDNSAGFLLNTPIQSIQESARISNVFYLYIGLITICVSSVIIWFMSRKITRPLQSLTLLSQEMANLNFNVKYTNPSQDEIGILGNNLNKMSRELEQTISELKTANNELQKDIEKKNQIDEMRKEFLSNVSHELKTPIALIQGYAEGLQECINDDQESRDFYCDVIIDEAGKMNNMVKKLLSLNQLEFGNDKVTMERFDLAELVRGVVQSAQILADQKEASLEFVCQEPVYVWGDEFKLEEVVTNYISNALNHVDFEKKIEVKISRQKGLVRLSVFNTGEPIPQEDLDKIWIKFYKVDKARTREYGGSGIGLSIVKAIMDSMHQKCGVINYDNGVEFWFELQSADGEM</sequence>
<dbReference type="SUPFAM" id="SSF158472">
    <property type="entry name" value="HAMP domain-like"/>
    <property type="match status" value="1"/>
</dbReference>
<feature type="transmembrane region" description="Helical" evidence="15">
    <location>
        <begin position="7"/>
        <end position="32"/>
    </location>
</feature>
<dbReference type="InterPro" id="IPR003594">
    <property type="entry name" value="HATPase_dom"/>
</dbReference>
<dbReference type="Pfam" id="PF00672">
    <property type="entry name" value="HAMP"/>
    <property type="match status" value="1"/>
</dbReference>
<comment type="caution">
    <text evidence="18">The sequence shown here is derived from an EMBL/GenBank/DDBJ whole genome shotgun (WGS) entry which is preliminary data.</text>
</comment>
<keyword evidence="11 15" id="KW-1133">Transmembrane helix</keyword>
<dbReference type="CDD" id="cd06225">
    <property type="entry name" value="HAMP"/>
    <property type="match status" value="1"/>
</dbReference>
<organism evidence="18 19">
    <name type="scientific">Candidatus Blautia pullicola</name>
    <dbReference type="NCBI Taxonomy" id="2838498"/>
    <lineage>
        <taxon>Bacteria</taxon>
        <taxon>Bacillati</taxon>
        <taxon>Bacillota</taxon>
        <taxon>Clostridia</taxon>
        <taxon>Lachnospirales</taxon>
        <taxon>Lachnospiraceae</taxon>
        <taxon>Blautia</taxon>
    </lineage>
</organism>
<dbReference type="PROSITE" id="PS50885">
    <property type="entry name" value="HAMP"/>
    <property type="match status" value="1"/>
</dbReference>
<evidence type="ECO:0000259" key="16">
    <source>
        <dbReference type="PROSITE" id="PS50109"/>
    </source>
</evidence>
<evidence type="ECO:0000256" key="4">
    <source>
        <dbReference type="ARBA" id="ARBA00022475"/>
    </source>
</evidence>
<dbReference type="Pfam" id="PF00512">
    <property type="entry name" value="HisKA"/>
    <property type="match status" value="1"/>
</dbReference>
<evidence type="ECO:0000256" key="6">
    <source>
        <dbReference type="ARBA" id="ARBA00022679"/>
    </source>
</evidence>
<dbReference type="SMART" id="SM00304">
    <property type="entry name" value="HAMP"/>
    <property type="match status" value="1"/>
</dbReference>
<dbReference type="SUPFAM" id="SSF55874">
    <property type="entry name" value="ATPase domain of HSP90 chaperone/DNA topoisomerase II/histidine kinase"/>
    <property type="match status" value="1"/>
</dbReference>
<dbReference type="GO" id="GO:0005886">
    <property type="term" value="C:plasma membrane"/>
    <property type="evidence" value="ECO:0007669"/>
    <property type="project" value="UniProtKB-SubCell"/>
</dbReference>